<dbReference type="GO" id="GO:0008652">
    <property type="term" value="P:amino acid biosynthetic process"/>
    <property type="evidence" value="ECO:0007669"/>
    <property type="project" value="UniProtKB-KW"/>
</dbReference>
<dbReference type="Pfam" id="PF01063">
    <property type="entry name" value="Aminotran_4"/>
    <property type="match status" value="1"/>
</dbReference>
<feature type="non-terminal residue" evidence="6">
    <location>
        <position position="1"/>
    </location>
</feature>
<dbReference type="EMBL" id="JABZFZ010000036">
    <property type="protein sequence ID" value="MBF0939505.1"/>
    <property type="molecule type" value="Genomic_DNA"/>
</dbReference>
<organism evidence="6 7">
    <name type="scientific">Schaalia georgiae</name>
    <dbReference type="NCBI Taxonomy" id="52768"/>
    <lineage>
        <taxon>Bacteria</taxon>
        <taxon>Bacillati</taxon>
        <taxon>Actinomycetota</taxon>
        <taxon>Actinomycetes</taxon>
        <taxon>Actinomycetales</taxon>
        <taxon>Actinomycetaceae</taxon>
        <taxon>Schaalia</taxon>
    </lineage>
</organism>
<comment type="cofactor">
    <cofactor evidence="1">
        <name>pyridoxal 5'-phosphate</name>
        <dbReference type="ChEBI" id="CHEBI:597326"/>
    </cofactor>
</comment>
<gene>
    <name evidence="6" type="ORF">HXK03_01320</name>
</gene>
<dbReference type="InterPro" id="IPR036038">
    <property type="entry name" value="Aminotransferase-like"/>
</dbReference>
<dbReference type="GO" id="GO:0009082">
    <property type="term" value="P:branched-chain amino acid biosynthetic process"/>
    <property type="evidence" value="ECO:0007669"/>
    <property type="project" value="UniProtKB-KW"/>
</dbReference>
<dbReference type="InterPro" id="IPR005786">
    <property type="entry name" value="B_amino_transII"/>
</dbReference>
<comment type="similarity">
    <text evidence="2">Belongs to the class-IV pyridoxal-phosphate-dependent aminotransferase family.</text>
</comment>
<keyword evidence="3" id="KW-0028">Amino-acid biosynthesis</keyword>
<reference evidence="6" key="1">
    <citation type="submission" date="2020-04" db="EMBL/GenBank/DDBJ databases">
        <title>Deep metagenomics examines the oral microbiome during advanced dental caries in children, revealing novel taxa and co-occurrences with host molecules.</title>
        <authorList>
            <person name="Baker J.L."/>
            <person name="Morton J.T."/>
            <person name="Dinis M."/>
            <person name="Alvarez R."/>
            <person name="Tran N.C."/>
            <person name="Knight R."/>
            <person name="Edlund A."/>
        </authorList>
    </citation>
    <scope>NUCLEOTIDE SEQUENCE</scope>
    <source>
        <strain evidence="6">JCVI_32_bin.64</strain>
    </source>
</reference>
<evidence type="ECO:0000313" key="7">
    <source>
        <dbReference type="Proteomes" id="UP000718630"/>
    </source>
</evidence>
<keyword evidence="4" id="KW-0663">Pyridoxal phosphate</keyword>
<dbReference type="GO" id="GO:0004084">
    <property type="term" value="F:branched-chain-amino-acid transaminase activity"/>
    <property type="evidence" value="ECO:0007669"/>
    <property type="project" value="InterPro"/>
</dbReference>
<keyword evidence="5" id="KW-0100">Branched-chain amino acid biosynthesis</keyword>
<evidence type="ECO:0000256" key="3">
    <source>
        <dbReference type="ARBA" id="ARBA00022605"/>
    </source>
</evidence>
<evidence type="ECO:0000256" key="4">
    <source>
        <dbReference type="ARBA" id="ARBA00022898"/>
    </source>
</evidence>
<dbReference type="SUPFAM" id="SSF56752">
    <property type="entry name" value="D-aminoacid aminotransferase-like PLP-dependent enzymes"/>
    <property type="match status" value="1"/>
</dbReference>
<dbReference type="AlphaFoldDB" id="A0A929N0L2"/>
<proteinExistence type="inferred from homology"/>
<keyword evidence="6" id="KW-0032">Aminotransferase</keyword>
<dbReference type="Gene3D" id="3.20.10.10">
    <property type="entry name" value="D-amino Acid Aminotransferase, subunit A, domain 2"/>
    <property type="match status" value="1"/>
</dbReference>
<dbReference type="InterPro" id="IPR043132">
    <property type="entry name" value="BCAT-like_C"/>
</dbReference>
<evidence type="ECO:0000313" key="6">
    <source>
        <dbReference type="EMBL" id="MBF0939505.1"/>
    </source>
</evidence>
<comment type="caution">
    <text evidence="6">The sequence shown here is derived from an EMBL/GenBank/DDBJ whole genome shotgun (WGS) entry which is preliminary data.</text>
</comment>
<keyword evidence="6" id="KW-0808">Transferase</keyword>
<dbReference type="PANTHER" id="PTHR11825">
    <property type="entry name" value="SUBGROUP IIII AMINOTRANSFERASE"/>
    <property type="match status" value="1"/>
</dbReference>
<dbReference type="Proteomes" id="UP000718630">
    <property type="component" value="Unassembled WGS sequence"/>
</dbReference>
<sequence>YFTGGFAGVPIWVVRGYHRAGPGGTGSAKAGGNYAASLLPQVEAERRGFSQVCFLDTYEEKYLEELGGMNMFVVMADGSVKTPELSGVILEGCTRSAILRLLRDGGVGVSEERIALDELVAGIRSGAVAEVFACGTAAVVTPISRLASDDFDVELPVGDVTRRIHERLTDIQMGRAEDPYGWTYRLV</sequence>
<evidence type="ECO:0000256" key="1">
    <source>
        <dbReference type="ARBA" id="ARBA00001933"/>
    </source>
</evidence>
<dbReference type="PANTHER" id="PTHR11825:SF44">
    <property type="entry name" value="BRANCHED-CHAIN-AMINO-ACID AMINOTRANSFERASE"/>
    <property type="match status" value="1"/>
</dbReference>
<evidence type="ECO:0000256" key="2">
    <source>
        <dbReference type="ARBA" id="ARBA00009320"/>
    </source>
</evidence>
<accession>A0A929N0L2</accession>
<name>A0A929N0L2_9ACTO</name>
<evidence type="ECO:0000256" key="5">
    <source>
        <dbReference type="ARBA" id="ARBA00023304"/>
    </source>
</evidence>
<dbReference type="InterPro" id="IPR001544">
    <property type="entry name" value="Aminotrans_IV"/>
</dbReference>
<protein>
    <submittedName>
        <fullName evidence="6">Aminotransferase class IV</fullName>
    </submittedName>
</protein>